<protein>
    <submittedName>
        <fullName evidence="1 2">Uncharacterized protein</fullName>
    </submittedName>
</protein>
<reference evidence="2" key="4">
    <citation type="journal article" date="2015" name="G3 (Bethesda)">
        <title>Genome sequences of three phytopathogenic species of the Magnaporthaceae family of fungi.</title>
        <authorList>
            <person name="Okagaki L.H."/>
            <person name="Nunes C.C."/>
            <person name="Sailsbery J."/>
            <person name="Clay B."/>
            <person name="Brown D."/>
            <person name="John T."/>
            <person name="Oh Y."/>
            <person name="Young N."/>
            <person name="Fitzgerald M."/>
            <person name="Haas B.J."/>
            <person name="Zeng Q."/>
            <person name="Young S."/>
            <person name="Adiconis X."/>
            <person name="Fan L."/>
            <person name="Levin J.Z."/>
            <person name="Mitchell T.K."/>
            <person name="Okubara P.A."/>
            <person name="Farman M.L."/>
            <person name="Kohn L.M."/>
            <person name="Birren B."/>
            <person name="Ma L.-J."/>
            <person name="Dean R.A."/>
        </authorList>
    </citation>
    <scope>NUCLEOTIDE SEQUENCE</scope>
    <source>
        <strain evidence="2">ATCC 64411 / 73-15</strain>
    </source>
</reference>
<evidence type="ECO:0000313" key="1">
    <source>
        <dbReference type="EMBL" id="KLU90073.1"/>
    </source>
</evidence>
<dbReference type="Proteomes" id="UP000011715">
    <property type="component" value="Unassembled WGS sequence"/>
</dbReference>
<keyword evidence="3" id="KW-1185">Reference proteome</keyword>
<evidence type="ECO:0000313" key="2">
    <source>
        <dbReference type="EnsemblFungi" id="MAPG_09038T0"/>
    </source>
</evidence>
<accession>A0A0C4E8W8</accession>
<name>A0A0C4E8W8_MAGP6</name>
<dbReference type="EMBL" id="ADBL01002213">
    <property type="status" value="NOT_ANNOTATED_CDS"/>
    <property type="molecule type" value="Genomic_DNA"/>
</dbReference>
<gene>
    <name evidence="1" type="ORF">MAPG_09038</name>
</gene>
<reference evidence="3" key="2">
    <citation type="submission" date="2010-05" db="EMBL/GenBank/DDBJ databases">
        <title>The genome sequence of Magnaporthe poae strain ATCC 64411.</title>
        <authorList>
            <person name="Ma L.-J."/>
            <person name="Dead R."/>
            <person name="Young S."/>
            <person name="Zeng Q."/>
            <person name="Koehrsen M."/>
            <person name="Alvarado L."/>
            <person name="Berlin A."/>
            <person name="Chapman S.B."/>
            <person name="Chen Z."/>
            <person name="Freedman E."/>
            <person name="Gellesch M."/>
            <person name="Goldberg J."/>
            <person name="Griggs A."/>
            <person name="Gujja S."/>
            <person name="Heilman E.R."/>
            <person name="Heiman D."/>
            <person name="Hepburn T."/>
            <person name="Howarth C."/>
            <person name="Jen D."/>
            <person name="Larson L."/>
            <person name="Mehta T."/>
            <person name="Neiman D."/>
            <person name="Pearson M."/>
            <person name="Roberts A."/>
            <person name="Saif S."/>
            <person name="Shea T."/>
            <person name="Shenoy N."/>
            <person name="Sisk P."/>
            <person name="Stolte C."/>
            <person name="Sykes S."/>
            <person name="Walk T."/>
            <person name="White J."/>
            <person name="Yandava C."/>
            <person name="Haas B."/>
            <person name="Nusbaum C."/>
            <person name="Birren B."/>
        </authorList>
    </citation>
    <scope>NUCLEOTIDE SEQUENCE [LARGE SCALE GENOMIC DNA]</scope>
    <source>
        <strain evidence="3">ATCC 64411 / 73-15</strain>
    </source>
</reference>
<reference evidence="2" key="5">
    <citation type="submission" date="2015-06" db="UniProtKB">
        <authorList>
            <consortium name="EnsemblFungi"/>
        </authorList>
    </citation>
    <scope>IDENTIFICATION</scope>
    <source>
        <strain evidence="2">ATCC 64411</strain>
    </source>
</reference>
<organism evidence="2 3">
    <name type="scientific">Magnaporthiopsis poae (strain ATCC 64411 / 73-15)</name>
    <name type="common">Kentucky bluegrass fungus</name>
    <name type="synonym">Magnaporthe poae</name>
    <dbReference type="NCBI Taxonomy" id="644358"/>
    <lineage>
        <taxon>Eukaryota</taxon>
        <taxon>Fungi</taxon>
        <taxon>Dikarya</taxon>
        <taxon>Ascomycota</taxon>
        <taxon>Pezizomycotina</taxon>
        <taxon>Sordariomycetes</taxon>
        <taxon>Sordariomycetidae</taxon>
        <taxon>Magnaporthales</taxon>
        <taxon>Magnaporthaceae</taxon>
        <taxon>Magnaporthiopsis</taxon>
    </lineage>
</organism>
<evidence type="ECO:0000313" key="3">
    <source>
        <dbReference type="Proteomes" id="UP000011715"/>
    </source>
</evidence>
<dbReference type="EMBL" id="GL876974">
    <property type="protein sequence ID" value="KLU90073.1"/>
    <property type="molecule type" value="Genomic_DNA"/>
</dbReference>
<reference evidence="1" key="3">
    <citation type="submission" date="2011-03" db="EMBL/GenBank/DDBJ databases">
        <title>Annotation of Magnaporthe poae ATCC 64411.</title>
        <authorList>
            <person name="Ma L.-J."/>
            <person name="Dead R."/>
            <person name="Young S.K."/>
            <person name="Zeng Q."/>
            <person name="Gargeya S."/>
            <person name="Fitzgerald M."/>
            <person name="Haas B."/>
            <person name="Abouelleil A."/>
            <person name="Alvarado L."/>
            <person name="Arachchi H.M."/>
            <person name="Berlin A."/>
            <person name="Brown A."/>
            <person name="Chapman S.B."/>
            <person name="Chen Z."/>
            <person name="Dunbar C."/>
            <person name="Freedman E."/>
            <person name="Gearin G."/>
            <person name="Gellesch M."/>
            <person name="Goldberg J."/>
            <person name="Griggs A."/>
            <person name="Gujja S."/>
            <person name="Heiman D."/>
            <person name="Howarth C."/>
            <person name="Larson L."/>
            <person name="Lui A."/>
            <person name="MacDonald P.J.P."/>
            <person name="Mehta T."/>
            <person name="Montmayeur A."/>
            <person name="Murphy C."/>
            <person name="Neiman D."/>
            <person name="Pearson M."/>
            <person name="Priest M."/>
            <person name="Roberts A."/>
            <person name="Saif S."/>
            <person name="Shea T."/>
            <person name="Shenoy N."/>
            <person name="Sisk P."/>
            <person name="Stolte C."/>
            <person name="Sykes S."/>
            <person name="Yandava C."/>
            <person name="Wortman J."/>
            <person name="Nusbaum C."/>
            <person name="Birren B."/>
        </authorList>
    </citation>
    <scope>NUCLEOTIDE SEQUENCE</scope>
    <source>
        <strain evidence="1">ATCC 64411</strain>
    </source>
</reference>
<dbReference type="AlphaFoldDB" id="A0A0C4E8W8"/>
<dbReference type="EnsemblFungi" id="MAPG_09038T0">
    <property type="protein sequence ID" value="MAPG_09038T0"/>
    <property type="gene ID" value="MAPG_09038"/>
</dbReference>
<dbReference type="VEuPathDB" id="FungiDB:MAPG_09038"/>
<reference evidence="1" key="1">
    <citation type="submission" date="2010-05" db="EMBL/GenBank/DDBJ databases">
        <title>The Genome Sequence of Magnaporthe poae strain ATCC 64411.</title>
        <authorList>
            <consortium name="The Broad Institute Genome Sequencing Platform"/>
            <consortium name="Broad Institute Genome Sequencing Center for Infectious Disease"/>
            <person name="Ma L.-J."/>
            <person name="Dead R."/>
            <person name="Young S."/>
            <person name="Zeng Q."/>
            <person name="Koehrsen M."/>
            <person name="Alvarado L."/>
            <person name="Berlin A."/>
            <person name="Chapman S.B."/>
            <person name="Chen Z."/>
            <person name="Freedman E."/>
            <person name="Gellesch M."/>
            <person name="Goldberg J."/>
            <person name="Griggs A."/>
            <person name="Gujja S."/>
            <person name="Heilman E.R."/>
            <person name="Heiman D."/>
            <person name="Hepburn T."/>
            <person name="Howarth C."/>
            <person name="Jen D."/>
            <person name="Larson L."/>
            <person name="Mehta T."/>
            <person name="Neiman D."/>
            <person name="Pearson M."/>
            <person name="Roberts A."/>
            <person name="Saif S."/>
            <person name="Shea T."/>
            <person name="Shenoy N."/>
            <person name="Sisk P."/>
            <person name="Stolte C."/>
            <person name="Sykes S."/>
            <person name="Walk T."/>
            <person name="White J."/>
            <person name="Yandava C."/>
            <person name="Haas B."/>
            <person name="Nusbaum C."/>
            <person name="Birren B."/>
        </authorList>
    </citation>
    <scope>NUCLEOTIDE SEQUENCE</scope>
    <source>
        <strain evidence="1">ATCC 64411</strain>
    </source>
</reference>
<sequence>MTPRTDPSGSRQEPLHLVRRVHIRHVRTVFCKHPQAPGPRSRPSLACLLSPFLPVLVPGHSRGRTSKTVGQQAGKKKRGELFVASSMYCNVTQRCIDLQRLVSSNH</sequence>
<proteinExistence type="predicted"/>